<dbReference type="AlphaFoldDB" id="A0A8S4SQT5"/>
<name>A0A8S4SQT5_9NEOP</name>
<evidence type="ECO:0000313" key="3">
    <source>
        <dbReference type="Proteomes" id="UP000838756"/>
    </source>
</evidence>
<reference evidence="2" key="1">
    <citation type="submission" date="2022-03" db="EMBL/GenBank/DDBJ databases">
        <authorList>
            <person name="Lindestad O."/>
        </authorList>
    </citation>
    <scope>NUCLEOTIDE SEQUENCE</scope>
</reference>
<evidence type="ECO:0000313" key="2">
    <source>
        <dbReference type="EMBL" id="CAH2270076.1"/>
    </source>
</evidence>
<accession>A0A8S4SQT5</accession>
<organism evidence="2 3">
    <name type="scientific">Pararge aegeria aegeria</name>
    <dbReference type="NCBI Taxonomy" id="348720"/>
    <lineage>
        <taxon>Eukaryota</taxon>
        <taxon>Metazoa</taxon>
        <taxon>Ecdysozoa</taxon>
        <taxon>Arthropoda</taxon>
        <taxon>Hexapoda</taxon>
        <taxon>Insecta</taxon>
        <taxon>Pterygota</taxon>
        <taxon>Neoptera</taxon>
        <taxon>Endopterygota</taxon>
        <taxon>Lepidoptera</taxon>
        <taxon>Glossata</taxon>
        <taxon>Ditrysia</taxon>
        <taxon>Papilionoidea</taxon>
        <taxon>Nymphalidae</taxon>
        <taxon>Satyrinae</taxon>
        <taxon>Satyrini</taxon>
        <taxon>Parargina</taxon>
        <taxon>Pararge</taxon>
    </lineage>
</organism>
<proteinExistence type="predicted"/>
<gene>
    <name evidence="2" type="primary">jg16536</name>
    <name evidence="2" type="ORF">PAEG_LOCUS28000</name>
</gene>
<dbReference type="Proteomes" id="UP000838756">
    <property type="component" value="Unassembled WGS sequence"/>
</dbReference>
<comment type="caution">
    <text evidence="2">The sequence shown here is derived from an EMBL/GenBank/DDBJ whole genome shotgun (WGS) entry which is preliminary data.</text>
</comment>
<protein>
    <submittedName>
        <fullName evidence="2">Jg16536 protein</fullName>
    </submittedName>
</protein>
<evidence type="ECO:0000256" key="1">
    <source>
        <dbReference type="SAM" id="MobiDB-lite"/>
    </source>
</evidence>
<sequence length="114" mass="12921">MPIHCRFKGTNIEGTGENRSWKGIPDPSGADQKQRCEALRTHPRDAGPYDAARFDGKKVRGELYQTVLEHTVRNISYRIPKGSQTRFSKLWSFLLARSPMSLLVRRSTESKASS</sequence>
<feature type="region of interest" description="Disordered" evidence="1">
    <location>
        <begin position="8"/>
        <end position="31"/>
    </location>
</feature>
<keyword evidence="3" id="KW-1185">Reference proteome</keyword>
<dbReference type="EMBL" id="CAKXAJ010026562">
    <property type="protein sequence ID" value="CAH2270076.1"/>
    <property type="molecule type" value="Genomic_DNA"/>
</dbReference>